<dbReference type="EMBL" id="BJYZ01000022">
    <property type="protein sequence ID" value="GEO40636.1"/>
    <property type="molecule type" value="Genomic_DNA"/>
</dbReference>
<dbReference type="InterPro" id="IPR008207">
    <property type="entry name" value="Sig_transdc_His_kin_Hpt_dom"/>
</dbReference>
<evidence type="ECO:0000256" key="13">
    <source>
        <dbReference type="ARBA" id="ARBA00023136"/>
    </source>
</evidence>
<dbReference type="InterPro" id="IPR033417">
    <property type="entry name" value="CHASE8"/>
</dbReference>
<sequence length="854" mass="92036">MKISLFRQMPLQRKLISIMLLTSGISLLMITAALIFHEQGRYRQSAVTQLASIGHVIAANTTAALTFEDPRAAEQTLAALHAQPQIRHAHIVRLRGGAFATYAAKGEVEAENSADAVADMEQDFIRDALLTGKFNGTYTAGSPDDHEFHEFTDEGLDVFVPIRLDGEILGLVHLTADLTELAVNLRSYYGIVALAAVISLLGTFLISSRLQRVVSGPIVDLTTTMAAVSASNDYAIRLFRRDPGSGREERRGDEIDALIDGFNDMLRQIGLRDERLANQGEMLERQVAERTAALSAANAELERIVRELRHAKRTAEAANRAKSEFLANMSHEIRTPMNGVLGMMELLLDTDLSDRQRHLAEVVRHSGETLVGLINSILDLSKIEAGKMELDSSPFDPRSLVQEVTECFTGQAAAKGIELACLIPISIPSGLVGDAGRLRQILVNLIGNALKFTDRSGEVTVRVKPAAGDEIPAGKIGLRFEVADTGIGIPQDKQAAIFDAFAQADGSTTRRFGGTGLGLAIARQLCSLMGGEIGVASGSGAGSTFWFTVAFEPAAAGCAVDQSASGPVFVPGRLNHPLSAHVLLVEDNPINREVAMERLKLLGCTVDTAVNGSEALERTRRHNYDLILMDCQMPEMDGFDATRAIRLDETRQPLKAARIPIVALTANALNGDRENCLAAGMDDYIAKPFTREQLGVVLRRWLARNEAAREPGAPPAAEPRRDAGPDAGLDGLDADSVLDRRTLDELRSFGNPDVLVRVAKLYLDKTPDLMKRLREGVEFCDWPLIAKTVHSLKSSSASIGALELTARCGELETAARGAAEGTAPPEGMATRTLASIGTEYNRVRGALASLSHPG</sequence>
<dbReference type="InterPro" id="IPR005467">
    <property type="entry name" value="His_kinase_dom"/>
</dbReference>
<keyword evidence="5 17" id="KW-0597">Phosphoprotein</keyword>
<dbReference type="PRINTS" id="PR00344">
    <property type="entry name" value="BCTRLSENSOR"/>
</dbReference>
<evidence type="ECO:0000313" key="26">
    <source>
        <dbReference type="Proteomes" id="UP000321523"/>
    </source>
</evidence>
<evidence type="ECO:0000256" key="3">
    <source>
        <dbReference type="ARBA" id="ARBA00012438"/>
    </source>
</evidence>
<comment type="caution">
    <text evidence="25">The sequence shown here is derived from an EMBL/GenBank/DDBJ whole genome shotgun (WGS) entry which is preliminary data.</text>
</comment>
<keyword evidence="9 25" id="KW-0418">Kinase</keyword>
<keyword evidence="4" id="KW-1003">Cell membrane</keyword>
<dbReference type="InterPro" id="IPR003660">
    <property type="entry name" value="HAMP_dom"/>
</dbReference>
<evidence type="ECO:0000256" key="18">
    <source>
        <dbReference type="SAM" id="Coils"/>
    </source>
</evidence>
<dbReference type="PANTHER" id="PTHR45339">
    <property type="entry name" value="HYBRID SIGNAL TRANSDUCTION HISTIDINE KINASE J"/>
    <property type="match status" value="1"/>
</dbReference>
<comment type="catalytic activity">
    <reaction evidence="1">
        <text>ATP + protein L-histidine = ADP + protein N-phospho-L-histidine.</text>
        <dbReference type="EC" id="2.7.13.3"/>
    </reaction>
</comment>
<feature type="modified residue" description="4-aspartylphosphate" evidence="17">
    <location>
        <position position="630"/>
    </location>
</feature>
<feature type="region of interest" description="Disordered" evidence="19">
    <location>
        <begin position="708"/>
        <end position="733"/>
    </location>
</feature>
<dbReference type="Gene3D" id="3.40.50.2300">
    <property type="match status" value="1"/>
</dbReference>
<keyword evidence="26" id="KW-1185">Reference proteome</keyword>
<evidence type="ECO:0000259" key="21">
    <source>
        <dbReference type="PROSITE" id="PS50109"/>
    </source>
</evidence>
<feature type="domain" description="Response regulatory" evidence="22">
    <location>
        <begin position="581"/>
        <end position="702"/>
    </location>
</feature>
<evidence type="ECO:0000256" key="11">
    <source>
        <dbReference type="ARBA" id="ARBA00022989"/>
    </source>
</evidence>
<dbReference type="Pfam" id="PF02518">
    <property type="entry name" value="HATPase_c"/>
    <property type="match status" value="1"/>
</dbReference>
<protein>
    <recommendedName>
        <fullName evidence="15">Sensory/regulatory protein RpfC</fullName>
        <ecNumber evidence="3">2.7.13.3</ecNumber>
    </recommendedName>
</protein>
<evidence type="ECO:0000256" key="8">
    <source>
        <dbReference type="ARBA" id="ARBA00022741"/>
    </source>
</evidence>
<dbReference type="RefSeq" id="WP_052831440.1">
    <property type="nucleotide sequence ID" value="NZ_BJYZ01000022.1"/>
</dbReference>
<dbReference type="PROSITE" id="PS50894">
    <property type="entry name" value="HPT"/>
    <property type="match status" value="1"/>
</dbReference>
<evidence type="ECO:0000256" key="16">
    <source>
        <dbReference type="PROSITE-ProRule" id="PRU00110"/>
    </source>
</evidence>
<evidence type="ECO:0000256" key="6">
    <source>
        <dbReference type="ARBA" id="ARBA00022679"/>
    </source>
</evidence>
<dbReference type="SUPFAM" id="SSF47226">
    <property type="entry name" value="Histidine-containing phosphotransfer domain, HPT domain"/>
    <property type="match status" value="1"/>
</dbReference>
<evidence type="ECO:0000313" key="25">
    <source>
        <dbReference type="EMBL" id="GEO40636.1"/>
    </source>
</evidence>
<feature type="domain" description="Histidine kinase" evidence="21">
    <location>
        <begin position="328"/>
        <end position="553"/>
    </location>
</feature>
<feature type="transmembrane region" description="Helical" evidence="20">
    <location>
        <begin position="188"/>
        <end position="206"/>
    </location>
</feature>
<dbReference type="InterPro" id="IPR011006">
    <property type="entry name" value="CheY-like_superfamily"/>
</dbReference>
<dbReference type="SMART" id="SM00387">
    <property type="entry name" value="HATPase_c"/>
    <property type="match status" value="1"/>
</dbReference>
<dbReference type="PROSITE" id="PS50110">
    <property type="entry name" value="RESPONSE_REGULATORY"/>
    <property type="match status" value="1"/>
</dbReference>
<dbReference type="Pfam" id="PF17152">
    <property type="entry name" value="CHASE8"/>
    <property type="match status" value="1"/>
</dbReference>
<evidence type="ECO:0000256" key="20">
    <source>
        <dbReference type="SAM" id="Phobius"/>
    </source>
</evidence>
<dbReference type="CDD" id="cd06225">
    <property type="entry name" value="HAMP"/>
    <property type="match status" value="1"/>
</dbReference>
<evidence type="ECO:0000256" key="10">
    <source>
        <dbReference type="ARBA" id="ARBA00022840"/>
    </source>
</evidence>
<keyword evidence="6" id="KW-0808">Transferase</keyword>
<dbReference type="PROSITE" id="PS50109">
    <property type="entry name" value="HIS_KIN"/>
    <property type="match status" value="1"/>
</dbReference>
<dbReference type="InterPro" id="IPR036890">
    <property type="entry name" value="HATPase_C_sf"/>
</dbReference>
<evidence type="ECO:0000256" key="15">
    <source>
        <dbReference type="ARBA" id="ARBA00068150"/>
    </source>
</evidence>
<comment type="subunit">
    <text evidence="14">At low DSF concentrations, interacts with RpfF.</text>
</comment>
<evidence type="ECO:0000256" key="17">
    <source>
        <dbReference type="PROSITE-ProRule" id="PRU00169"/>
    </source>
</evidence>
<dbReference type="InterPro" id="IPR036641">
    <property type="entry name" value="HPT_dom_sf"/>
</dbReference>
<feature type="coiled-coil region" evidence="18">
    <location>
        <begin position="294"/>
        <end position="321"/>
    </location>
</feature>
<dbReference type="Pfam" id="PF01627">
    <property type="entry name" value="Hpt"/>
    <property type="match status" value="1"/>
</dbReference>
<dbReference type="CDD" id="cd16922">
    <property type="entry name" value="HATPase_EvgS-ArcB-TorS-like"/>
    <property type="match status" value="1"/>
</dbReference>
<evidence type="ECO:0000256" key="14">
    <source>
        <dbReference type="ARBA" id="ARBA00064003"/>
    </source>
</evidence>
<evidence type="ECO:0000256" key="9">
    <source>
        <dbReference type="ARBA" id="ARBA00022777"/>
    </source>
</evidence>
<dbReference type="Pfam" id="PF00072">
    <property type="entry name" value="Response_reg"/>
    <property type="match status" value="1"/>
</dbReference>
<evidence type="ECO:0000256" key="5">
    <source>
        <dbReference type="ARBA" id="ARBA00022553"/>
    </source>
</evidence>
<dbReference type="Gene3D" id="3.30.565.10">
    <property type="entry name" value="Histidine kinase-like ATPase, C-terminal domain"/>
    <property type="match status" value="1"/>
</dbReference>
<feature type="domain" description="HAMP" evidence="23">
    <location>
        <begin position="212"/>
        <end position="274"/>
    </location>
</feature>
<evidence type="ECO:0000259" key="22">
    <source>
        <dbReference type="PROSITE" id="PS50110"/>
    </source>
</evidence>
<feature type="domain" description="HPt" evidence="24">
    <location>
        <begin position="751"/>
        <end position="850"/>
    </location>
</feature>
<evidence type="ECO:0000256" key="2">
    <source>
        <dbReference type="ARBA" id="ARBA00004651"/>
    </source>
</evidence>
<reference evidence="25 26" key="1">
    <citation type="submission" date="2019-07" db="EMBL/GenBank/DDBJ databases">
        <title>Whole genome shotgun sequence of Skermanella aerolata NBRC 106429.</title>
        <authorList>
            <person name="Hosoyama A."/>
            <person name="Uohara A."/>
            <person name="Ohji S."/>
            <person name="Ichikawa N."/>
        </authorList>
    </citation>
    <scope>NUCLEOTIDE SEQUENCE [LARGE SCALE GENOMIC DNA]</scope>
    <source>
        <strain evidence="25 26">NBRC 106429</strain>
    </source>
</reference>
<keyword evidence="18" id="KW-0175">Coiled coil</keyword>
<dbReference type="CDD" id="cd00082">
    <property type="entry name" value="HisKA"/>
    <property type="match status" value="1"/>
</dbReference>
<dbReference type="GO" id="GO:0005886">
    <property type="term" value="C:plasma membrane"/>
    <property type="evidence" value="ECO:0007669"/>
    <property type="project" value="UniProtKB-SubCell"/>
</dbReference>
<evidence type="ECO:0000259" key="24">
    <source>
        <dbReference type="PROSITE" id="PS50894"/>
    </source>
</evidence>
<organism evidence="25 26">
    <name type="scientific">Skermanella aerolata</name>
    <dbReference type="NCBI Taxonomy" id="393310"/>
    <lineage>
        <taxon>Bacteria</taxon>
        <taxon>Pseudomonadati</taxon>
        <taxon>Pseudomonadota</taxon>
        <taxon>Alphaproteobacteria</taxon>
        <taxon>Rhodospirillales</taxon>
        <taxon>Azospirillaceae</taxon>
        <taxon>Skermanella</taxon>
    </lineage>
</organism>
<dbReference type="SMART" id="SM00448">
    <property type="entry name" value="REC"/>
    <property type="match status" value="1"/>
</dbReference>
<dbReference type="SUPFAM" id="SSF47384">
    <property type="entry name" value="Homodimeric domain of signal transducing histidine kinase"/>
    <property type="match status" value="1"/>
</dbReference>
<dbReference type="Proteomes" id="UP000321523">
    <property type="component" value="Unassembled WGS sequence"/>
</dbReference>
<dbReference type="Gene3D" id="1.20.120.160">
    <property type="entry name" value="HPT domain"/>
    <property type="match status" value="1"/>
</dbReference>
<dbReference type="InterPro" id="IPR003661">
    <property type="entry name" value="HisK_dim/P_dom"/>
</dbReference>
<evidence type="ECO:0000256" key="4">
    <source>
        <dbReference type="ARBA" id="ARBA00022475"/>
    </source>
</evidence>
<evidence type="ECO:0000256" key="12">
    <source>
        <dbReference type="ARBA" id="ARBA00023012"/>
    </source>
</evidence>
<keyword evidence="11 20" id="KW-1133">Transmembrane helix</keyword>
<dbReference type="GO" id="GO:0000155">
    <property type="term" value="F:phosphorelay sensor kinase activity"/>
    <property type="evidence" value="ECO:0007669"/>
    <property type="project" value="InterPro"/>
</dbReference>
<dbReference type="EC" id="2.7.13.3" evidence="3"/>
<comment type="subcellular location">
    <subcellularLocation>
        <location evidence="2">Cell membrane</location>
        <topology evidence="2">Multi-pass membrane protein</topology>
    </subcellularLocation>
</comment>
<dbReference type="SUPFAM" id="SSF52172">
    <property type="entry name" value="CheY-like"/>
    <property type="match status" value="1"/>
</dbReference>
<evidence type="ECO:0000256" key="1">
    <source>
        <dbReference type="ARBA" id="ARBA00000085"/>
    </source>
</evidence>
<evidence type="ECO:0000256" key="7">
    <source>
        <dbReference type="ARBA" id="ARBA00022692"/>
    </source>
</evidence>
<proteinExistence type="predicted"/>
<keyword evidence="8" id="KW-0547">Nucleotide-binding</keyword>
<dbReference type="InterPro" id="IPR036097">
    <property type="entry name" value="HisK_dim/P_sf"/>
</dbReference>
<dbReference type="FunFam" id="1.10.287.130:FF:000002">
    <property type="entry name" value="Two-component osmosensing histidine kinase"/>
    <property type="match status" value="1"/>
</dbReference>
<dbReference type="PANTHER" id="PTHR45339:SF1">
    <property type="entry name" value="HYBRID SIGNAL TRANSDUCTION HISTIDINE KINASE J"/>
    <property type="match status" value="1"/>
</dbReference>
<dbReference type="Pfam" id="PF00512">
    <property type="entry name" value="HisKA"/>
    <property type="match status" value="1"/>
</dbReference>
<dbReference type="Gene3D" id="1.10.287.130">
    <property type="match status" value="1"/>
</dbReference>
<dbReference type="InterPro" id="IPR003594">
    <property type="entry name" value="HATPase_dom"/>
</dbReference>
<keyword evidence="7 20" id="KW-0812">Transmembrane</keyword>
<keyword evidence="12" id="KW-0902">Two-component regulatory system</keyword>
<dbReference type="PROSITE" id="PS50885">
    <property type="entry name" value="HAMP"/>
    <property type="match status" value="1"/>
</dbReference>
<dbReference type="SMART" id="SM00388">
    <property type="entry name" value="HisKA"/>
    <property type="match status" value="1"/>
</dbReference>
<keyword evidence="10" id="KW-0067">ATP-binding</keyword>
<feature type="modified residue" description="Phosphohistidine" evidence="16">
    <location>
        <position position="790"/>
    </location>
</feature>
<keyword evidence="13 20" id="KW-0472">Membrane</keyword>
<dbReference type="InterPro" id="IPR001789">
    <property type="entry name" value="Sig_transdc_resp-reg_receiver"/>
</dbReference>
<dbReference type="CDD" id="cd17546">
    <property type="entry name" value="REC_hyHK_CKI1_RcsC-like"/>
    <property type="match status" value="1"/>
</dbReference>
<dbReference type="Gene3D" id="6.10.340.10">
    <property type="match status" value="1"/>
</dbReference>
<dbReference type="GO" id="GO:0005524">
    <property type="term" value="F:ATP binding"/>
    <property type="evidence" value="ECO:0007669"/>
    <property type="project" value="UniProtKB-KW"/>
</dbReference>
<evidence type="ECO:0000259" key="23">
    <source>
        <dbReference type="PROSITE" id="PS50885"/>
    </source>
</evidence>
<evidence type="ECO:0000256" key="19">
    <source>
        <dbReference type="SAM" id="MobiDB-lite"/>
    </source>
</evidence>
<dbReference type="InterPro" id="IPR004358">
    <property type="entry name" value="Sig_transdc_His_kin-like_C"/>
</dbReference>
<feature type="transmembrane region" description="Helical" evidence="20">
    <location>
        <begin position="15"/>
        <end position="36"/>
    </location>
</feature>
<name>A0A512DW23_9PROT</name>
<accession>A0A512DW23</accession>
<dbReference type="SUPFAM" id="SSF55874">
    <property type="entry name" value="ATPase domain of HSP90 chaperone/DNA topoisomerase II/histidine kinase"/>
    <property type="match status" value="1"/>
</dbReference>
<gene>
    <name evidence="25" type="ORF">SAE02_47840</name>
</gene>
<dbReference type="OrthoDB" id="7346568at2"/>
<dbReference type="FunFam" id="3.30.565.10:FF:000010">
    <property type="entry name" value="Sensor histidine kinase RcsC"/>
    <property type="match status" value="1"/>
</dbReference>
<dbReference type="AlphaFoldDB" id="A0A512DW23"/>